<accession>A0AAV7Q579</accession>
<keyword evidence="3" id="KW-0677">Repeat</keyword>
<evidence type="ECO:0000313" key="8">
    <source>
        <dbReference type="Proteomes" id="UP001066276"/>
    </source>
</evidence>
<evidence type="ECO:0008006" key="9">
    <source>
        <dbReference type="Google" id="ProtNLM"/>
    </source>
</evidence>
<dbReference type="PROSITE" id="PS51450">
    <property type="entry name" value="LRR"/>
    <property type="match status" value="1"/>
</dbReference>
<dbReference type="AlphaFoldDB" id="A0AAV7Q579"/>
<evidence type="ECO:0000256" key="5">
    <source>
        <dbReference type="ARBA" id="ARBA00023273"/>
    </source>
</evidence>
<keyword evidence="2" id="KW-0433">Leucine-rich repeat</keyword>
<evidence type="ECO:0000256" key="4">
    <source>
        <dbReference type="ARBA" id="ARBA00023069"/>
    </source>
</evidence>
<feature type="compositionally biased region" description="Polar residues" evidence="6">
    <location>
        <begin position="314"/>
        <end position="351"/>
    </location>
</feature>
<evidence type="ECO:0000256" key="1">
    <source>
        <dbReference type="ARBA" id="ARBA00004138"/>
    </source>
</evidence>
<gene>
    <name evidence="7" type="ORF">NDU88_001912</name>
</gene>
<name>A0AAV7Q579_PLEWA</name>
<dbReference type="Gene3D" id="3.80.10.10">
    <property type="entry name" value="Ribonuclease Inhibitor"/>
    <property type="match status" value="1"/>
</dbReference>
<feature type="compositionally biased region" description="Basic and acidic residues" evidence="6">
    <location>
        <begin position="226"/>
        <end position="235"/>
    </location>
</feature>
<feature type="compositionally biased region" description="Basic and acidic residues" evidence="6">
    <location>
        <begin position="390"/>
        <end position="402"/>
    </location>
</feature>
<feature type="region of interest" description="Disordered" evidence="6">
    <location>
        <begin position="226"/>
        <end position="444"/>
    </location>
</feature>
<dbReference type="SMART" id="SM00365">
    <property type="entry name" value="LRR_SD22"/>
    <property type="match status" value="3"/>
</dbReference>
<organism evidence="7 8">
    <name type="scientific">Pleurodeles waltl</name>
    <name type="common">Iberian ribbed newt</name>
    <dbReference type="NCBI Taxonomy" id="8319"/>
    <lineage>
        <taxon>Eukaryota</taxon>
        <taxon>Metazoa</taxon>
        <taxon>Chordata</taxon>
        <taxon>Craniata</taxon>
        <taxon>Vertebrata</taxon>
        <taxon>Euteleostomi</taxon>
        <taxon>Amphibia</taxon>
        <taxon>Batrachia</taxon>
        <taxon>Caudata</taxon>
        <taxon>Salamandroidea</taxon>
        <taxon>Salamandridae</taxon>
        <taxon>Pleurodelinae</taxon>
        <taxon>Pleurodeles</taxon>
    </lineage>
</organism>
<sequence>MTGDTVRRPTEEAPIISVTLLARRNLDPPLEKWTMESMSEALRSLHTVRLDREKLTAIENLDGVEAAISLYLQQNRIKIIENLDHLSNLRFLTLAQNEIQKLENLRSLQHLQFLDVSDNQIVNLETGELPPSLIILHLTGNPCTSNTSYRETVLKALPGLQELDGKPVSDYGALDRKEEKNTMSSDSDSSDEDFEFISPLNTNRGFFVSFHQELLERSERRRRNALREHESRIEEAQDLPSPPWVTEHSDSIERTGPLPDKEGFQCPGTNAINFKDRATSEDPKSKLNAISSPIKHGLTKTGNNRDRLGKASPSPATGKSLLSPTTGKTSLSPATGKNSFSQASGKASPSLASAKVPSANVFRKTSTPSILGKVPPTHASAKAFQSPTSKKGDLHSAMDKIKSPASKNTPSPAPSAAKDKISPNPTRTPIAKTIPVQTVRRGPK</sequence>
<dbReference type="Proteomes" id="UP001066276">
    <property type="component" value="Chromosome 6"/>
</dbReference>
<reference evidence="7" key="1">
    <citation type="journal article" date="2022" name="bioRxiv">
        <title>Sequencing and chromosome-scale assembly of the giantPleurodeles waltlgenome.</title>
        <authorList>
            <person name="Brown T."/>
            <person name="Elewa A."/>
            <person name="Iarovenko S."/>
            <person name="Subramanian E."/>
            <person name="Araus A.J."/>
            <person name="Petzold A."/>
            <person name="Susuki M."/>
            <person name="Suzuki K.-i.T."/>
            <person name="Hayashi T."/>
            <person name="Toyoda A."/>
            <person name="Oliveira C."/>
            <person name="Osipova E."/>
            <person name="Leigh N.D."/>
            <person name="Simon A."/>
            <person name="Yun M.H."/>
        </authorList>
    </citation>
    <scope>NUCLEOTIDE SEQUENCE</scope>
    <source>
        <strain evidence="7">20211129_DDA</strain>
        <tissue evidence="7">Liver</tissue>
    </source>
</reference>
<comment type="caution">
    <text evidence="7">The sequence shown here is derived from an EMBL/GenBank/DDBJ whole genome shotgun (WGS) entry which is preliminary data.</text>
</comment>
<feature type="compositionally biased region" description="Basic and acidic residues" evidence="6">
    <location>
        <begin position="247"/>
        <end position="263"/>
    </location>
</feature>
<dbReference type="PANTHER" id="PTHR45973">
    <property type="entry name" value="PROTEIN PHOSPHATASE 1 REGULATORY SUBUNIT SDS22-RELATED"/>
    <property type="match status" value="1"/>
</dbReference>
<feature type="region of interest" description="Disordered" evidence="6">
    <location>
        <begin position="167"/>
        <end position="195"/>
    </location>
</feature>
<evidence type="ECO:0000313" key="7">
    <source>
        <dbReference type="EMBL" id="KAJ1135473.1"/>
    </source>
</evidence>
<keyword evidence="5" id="KW-0966">Cell projection</keyword>
<dbReference type="PANTHER" id="PTHR45973:SF9">
    <property type="entry name" value="LEUCINE-RICH REPEAT-CONTAINING PROTEIN 46"/>
    <property type="match status" value="1"/>
</dbReference>
<dbReference type="InterPro" id="IPR050576">
    <property type="entry name" value="Cilia_flagella_integrity"/>
</dbReference>
<dbReference type="SUPFAM" id="SSF52058">
    <property type="entry name" value="L domain-like"/>
    <property type="match status" value="1"/>
</dbReference>
<feature type="compositionally biased region" description="Basic and acidic residues" evidence="6">
    <location>
        <begin position="274"/>
        <end position="285"/>
    </location>
</feature>
<protein>
    <recommendedName>
        <fullName evidence="9">Leucine-rich repeat-containing protein 46</fullName>
    </recommendedName>
</protein>
<feature type="compositionally biased region" description="Basic and acidic residues" evidence="6">
    <location>
        <begin position="167"/>
        <end position="181"/>
    </location>
</feature>
<proteinExistence type="predicted"/>
<keyword evidence="8" id="KW-1185">Reference proteome</keyword>
<comment type="subcellular location">
    <subcellularLocation>
        <location evidence="1">Cell projection</location>
        <location evidence="1">Cilium</location>
    </subcellularLocation>
</comment>
<evidence type="ECO:0000256" key="6">
    <source>
        <dbReference type="SAM" id="MobiDB-lite"/>
    </source>
</evidence>
<dbReference type="InterPro" id="IPR001611">
    <property type="entry name" value="Leu-rich_rpt"/>
</dbReference>
<dbReference type="InterPro" id="IPR032675">
    <property type="entry name" value="LRR_dom_sf"/>
</dbReference>
<dbReference type="EMBL" id="JANPWB010000010">
    <property type="protein sequence ID" value="KAJ1135473.1"/>
    <property type="molecule type" value="Genomic_DNA"/>
</dbReference>
<evidence type="ECO:0000256" key="2">
    <source>
        <dbReference type="ARBA" id="ARBA00022614"/>
    </source>
</evidence>
<evidence type="ECO:0000256" key="3">
    <source>
        <dbReference type="ARBA" id="ARBA00022737"/>
    </source>
</evidence>
<keyword evidence="4" id="KW-0969">Cilium</keyword>